<name>A0A0G1UWD0_9BACT</name>
<accession>A0A0G1UWD0</accession>
<feature type="transmembrane region" description="Helical" evidence="1">
    <location>
        <begin position="174"/>
        <end position="192"/>
    </location>
</feature>
<comment type="caution">
    <text evidence="2">The sequence shown here is derived from an EMBL/GenBank/DDBJ whole genome shotgun (WGS) entry which is preliminary data.</text>
</comment>
<evidence type="ECO:0000256" key="1">
    <source>
        <dbReference type="SAM" id="Phobius"/>
    </source>
</evidence>
<feature type="transmembrane region" description="Helical" evidence="1">
    <location>
        <begin position="49"/>
        <end position="70"/>
    </location>
</feature>
<evidence type="ECO:0000313" key="3">
    <source>
        <dbReference type="Proteomes" id="UP000033860"/>
    </source>
</evidence>
<proteinExistence type="predicted"/>
<dbReference type="Proteomes" id="UP000033860">
    <property type="component" value="Unassembled WGS sequence"/>
</dbReference>
<feature type="transmembrane region" description="Helical" evidence="1">
    <location>
        <begin position="109"/>
        <end position="131"/>
    </location>
</feature>
<keyword evidence="1" id="KW-1133">Transmembrane helix</keyword>
<dbReference type="AlphaFoldDB" id="A0A0G1UWD0"/>
<organism evidence="2 3">
    <name type="scientific">Candidatus Beckwithbacteria bacterium GW2011_GWB1_47_15</name>
    <dbReference type="NCBI Taxonomy" id="1618371"/>
    <lineage>
        <taxon>Bacteria</taxon>
        <taxon>Candidatus Beckwithiibacteriota</taxon>
    </lineage>
</organism>
<feature type="transmembrane region" description="Helical" evidence="1">
    <location>
        <begin position="260"/>
        <end position="280"/>
    </location>
</feature>
<evidence type="ECO:0000313" key="2">
    <source>
        <dbReference type="EMBL" id="KKU62015.1"/>
    </source>
</evidence>
<protein>
    <submittedName>
        <fullName evidence="2">Uncharacterized protein</fullName>
    </submittedName>
</protein>
<feature type="transmembrane region" description="Helical" evidence="1">
    <location>
        <begin position="221"/>
        <end position="240"/>
    </location>
</feature>
<sequence>MEEKRSWPSINAVLAAAVVLLFLYLFVTGETTRFYASLLFGLYALLGQMWWAVVGLGVFQTILMVPFRVINLANARHVKEFKEKLKQAGVENNQQFVIRQRVRGGDVNLLFYLVNFFIQTISYVTIGWLFLTDFYSVKLDPGRLYDFIPYPNYPIQGTIYNLPYLRFAETVDLGIGWVLVAWAGAIIYKILVQKFAEFYRKRKQTTGEIDEGRVADSIKRFLRGSSGALTVIMVGSWFLLRNWPKKIAWALFSGDVSLVNYRFNLITALMTAFIIIWLNLPKIYKKVDLAREQGIAEAVIRKTQNELFRETLRSALVFGLGAFFITRQIPSAFELSIFTFEVISLISPLTLDRLILSKRVQVLTGDLEEKG</sequence>
<keyword evidence="1" id="KW-0472">Membrane</keyword>
<reference evidence="2 3" key="1">
    <citation type="journal article" date="2015" name="Nature">
        <title>rRNA introns, odd ribosomes, and small enigmatic genomes across a large radiation of phyla.</title>
        <authorList>
            <person name="Brown C.T."/>
            <person name="Hug L.A."/>
            <person name="Thomas B.C."/>
            <person name="Sharon I."/>
            <person name="Castelle C.J."/>
            <person name="Singh A."/>
            <person name="Wilkins M.J."/>
            <person name="Williams K.H."/>
            <person name="Banfield J.F."/>
        </authorList>
    </citation>
    <scope>NUCLEOTIDE SEQUENCE [LARGE SCALE GENOMIC DNA]</scope>
</reference>
<dbReference type="EMBL" id="LCNT01000001">
    <property type="protein sequence ID" value="KKU62015.1"/>
    <property type="molecule type" value="Genomic_DNA"/>
</dbReference>
<keyword evidence="1" id="KW-0812">Transmembrane</keyword>
<feature type="transmembrane region" description="Helical" evidence="1">
    <location>
        <begin position="12"/>
        <end position="29"/>
    </location>
</feature>
<gene>
    <name evidence="2" type="ORF">UX85_C0001G0229</name>
</gene>